<feature type="region of interest" description="Disordered" evidence="1">
    <location>
        <begin position="185"/>
        <end position="207"/>
    </location>
</feature>
<feature type="region of interest" description="Disordered" evidence="1">
    <location>
        <begin position="1"/>
        <end position="32"/>
    </location>
</feature>
<organism evidence="2 3">
    <name type="scientific">Aureococcus anophagefferens</name>
    <name type="common">Harmful bloom alga</name>
    <dbReference type="NCBI Taxonomy" id="44056"/>
    <lineage>
        <taxon>Eukaryota</taxon>
        <taxon>Sar</taxon>
        <taxon>Stramenopiles</taxon>
        <taxon>Ochrophyta</taxon>
        <taxon>Pelagophyceae</taxon>
        <taxon>Pelagomonadales</taxon>
        <taxon>Pelagomonadaceae</taxon>
        <taxon>Aureococcus</taxon>
    </lineage>
</organism>
<feature type="compositionally biased region" description="Pro residues" evidence="1">
    <location>
        <begin position="489"/>
        <end position="505"/>
    </location>
</feature>
<feature type="compositionally biased region" description="Low complexity" evidence="1">
    <location>
        <begin position="541"/>
        <end position="555"/>
    </location>
</feature>
<feature type="compositionally biased region" description="Polar residues" evidence="1">
    <location>
        <begin position="556"/>
        <end position="569"/>
    </location>
</feature>
<keyword evidence="3" id="KW-1185">Reference proteome</keyword>
<accession>A0ABR1FPN3</accession>
<sequence length="646" mass="69028">MGLPLFCDTPSAKRNKPRTPEQRAAPHPGDVPENVLDELCDGAIRELDHFELGLPAGDEQIAKLLDDKRAELRRLIRTYPDVRRIVETAARAGKERVILVKPRVPVSGHDGSGIDVERVSFTPISAYVFYFVINSTSRLQLAIAESQSKLEKHSMEVHLENRIALGLFGERDGEVTYASYAGMTPSSGSKARGDAHRRGDSGASRLNAATTGALGNTKQTEKFAALDRALGHLALSAMVRKLYFPGGFYASAYAYALVECGDDADKVRALQKVFWKLVRYKSNVTLVEANKLVADFGPPYQPSSARGVGNRWHAALKDQLVPLDLDLKITGSAGGYQVNAYENALVEMLNRIPGGPAAPGAAAAVALLDDAFAATTFFTPPAGSLGDIYAAAARRVDDHARARRRAAVLARQCDDAFGAGMFRVDVGAQGVHCAFCNRLIPSAPLRNDLPNSRVVGDLGAHVDPNKRESRHSKAVRRLAAAAPGVAMPLPTPPLPAEQPPAPPPPARRRARRRPSAALPAGSVAASADAPPAVPELPRHTPPAAASTPRTSTTASLQTADFSPAAQSLHSDAPWPESPPGAPRLVDEGMEHPLLPEIRRRLEAIQLSYRSAFVALAPELQRACAVVAADIRDAAVATVDFLASSEF</sequence>
<dbReference type="EMBL" id="JBBJCI010000297">
    <property type="protein sequence ID" value="KAK7235155.1"/>
    <property type="molecule type" value="Genomic_DNA"/>
</dbReference>
<evidence type="ECO:0000313" key="2">
    <source>
        <dbReference type="EMBL" id="KAK7235155.1"/>
    </source>
</evidence>
<dbReference type="Proteomes" id="UP001363151">
    <property type="component" value="Unassembled WGS sequence"/>
</dbReference>
<feature type="compositionally biased region" description="Basic and acidic residues" evidence="1">
    <location>
        <begin position="191"/>
        <end position="200"/>
    </location>
</feature>
<protein>
    <submittedName>
        <fullName evidence="2">Uncharacterized protein</fullName>
    </submittedName>
</protein>
<evidence type="ECO:0000256" key="1">
    <source>
        <dbReference type="SAM" id="MobiDB-lite"/>
    </source>
</evidence>
<name>A0ABR1FPN3_AURAN</name>
<feature type="compositionally biased region" description="Low complexity" evidence="1">
    <location>
        <begin position="515"/>
        <end position="530"/>
    </location>
</feature>
<gene>
    <name evidence="2" type="ORF">SO694_00143060</name>
</gene>
<reference evidence="2 3" key="1">
    <citation type="submission" date="2024-03" db="EMBL/GenBank/DDBJ databases">
        <title>Aureococcus anophagefferens CCMP1851 and Kratosvirus quantuckense: Draft genome of a second virus-susceptible host strain in the model system.</title>
        <authorList>
            <person name="Chase E."/>
            <person name="Truchon A.R."/>
            <person name="Schepens W."/>
            <person name="Wilhelm S.W."/>
        </authorList>
    </citation>
    <scope>NUCLEOTIDE SEQUENCE [LARGE SCALE GENOMIC DNA]</scope>
    <source>
        <strain evidence="2 3">CCMP1851</strain>
    </source>
</reference>
<feature type="region of interest" description="Disordered" evidence="1">
    <location>
        <begin position="485"/>
        <end position="587"/>
    </location>
</feature>
<proteinExistence type="predicted"/>
<evidence type="ECO:0000313" key="3">
    <source>
        <dbReference type="Proteomes" id="UP001363151"/>
    </source>
</evidence>
<comment type="caution">
    <text evidence="2">The sequence shown here is derived from an EMBL/GenBank/DDBJ whole genome shotgun (WGS) entry which is preliminary data.</text>
</comment>